<protein>
    <recommendedName>
        <fullName evidence="4">DUF4064 domain-containing protein</fullName>
    </recommendedName>
</protein>
<keyword evidence="3" id="KW-1185">Reference proteome</keyword>
<proteinExistence type="predicted"/>
<reference evidence="2 3" key="1">
    <citation type="submission" date="2016-08" db="EMBL/GenBank/DDBJ databases">
        <title>Genome sequencing of Paenibacillus sp. TI45-13ar, isolated from Korean traditional nuruk.</title>
        <authorList>
            <person name="Kim S.-J."/>
        </authorList>
    </citation>
    <scope>NUCLEOTIDE SEQUENCE [LARGE SCALE GENOMIC DNA]</scope>
    <source>
        <strain evidence="2 3">TI45-13ar</strain>
    </source>
</reference>
<keyword evidence="1" id="KW-0472">Membrane</keyword>
<evidence type="ECO:0000256" key="1">
    <source>
        <dbReference type="SAM" id="Phobius"/>
    </source>
</evidence>
<evidence type="ECO:0000313" key="3">
    <source>
        <dbReference type="Proteomes" id="UP000094578"/>
    </source>
</evidence>
<keyword evidence="1" id="KW-1133">Transmembrane helix</keyword>
<dbReference type="RefSeq" id="WP_069328741.1">
    <property type="nucleotide sequence ID" value="NZ_MDER01000064.1"/>
</dbReference>
<dbReference type="AlphaFoldDB" id="A0A1E3L229"/>
<evidence type="ECO:0000313" key="2">
    <source>
        <dbReference type="EMBL" id="ODP27225.1"/>
    </source>
</evidence>
<gene>
    <name evidence="2" type="ORF">PTI45_03350</name>
</gene>
<comment type="caution">
    <text evidence="2">The sequence shown here is derived from an EMBL/GenBank/DDBJ whole genome shotgun (WGS) entry which is preliminary data.</text>
</comment>
<keyword evidence="1" id="KW-0812">Transmembrane</keyword>
<name>A0A1E3L229_9BACL</name>
<evidence type="ECO:0008006" key="4">
    <source>
        <dbReference type="Google" id="ProtNLM"/>
    </source>
</evidence>
<feature type="transmembrane region" description="Helical" evidence="1">
    <location>
        <begin position="56"/>
        <end position="80"/>
    </location>
</feature>
<feature type="transmembrane region" description="Helical" evidence="1">
    <location>
        <begin position="87"/>
        <end position="110"/>
    </location>
</feature>
<dbReference type="Proteomes" id="UP000094578">
    <property type="component" value="Unassembled WGS sequence"/>
</dbReference>
<accession>A0A1E3L229</accession>
<sequence>MDTYPPYQDPYRKEGSNRFGLALTSFILGIISFFTSFMSFAIIGEFGQEDSGFWNILLALSAFVAIVLLILVLTFSLISIRTTHGRAFAITGLVLGSIQILFVLLLIFVVN</sequence>
<organism evidence="2 3">
    <name type="scientific">Paenibacillus nuruki</name>
    <dbReference type="NCBI Taxonomy" id="1886670"/>
    <lineage>
        <taxon>Bacteria</taxon>
        <taxon>Bacillati</taxon>
        <taxon>Bacillota</taxon>
        <taxon>Bacilli</taxon>
        <taxon>Bacillales</taxon>
        <taxon>Paenibacillaceae</taxon>
        <taxon>Paenibacillus</taxon>
    </lineage>
</organism>
<dbReference type="EMBL" id="MDER01000064">
    <property type="protein sequence ID" value="ODP27225.1"/>
    <property type="molecule type" value="Genomic_DNA"/>
</dbReference>
<feature type="transmembrane region" description="Helical" evidence="1">
    <location>
        <begin position="21"/>
        <end position="44"/>
    </location>
</feature>